<comment type="caution">
    <text evidence="1">The sequence shown here is derived from an EMBL/GenBank/DDBJ whole genome shotgun (WGS) entry which is preliminary data.</text>
</comment>
<dbReference type="Proteomes" id="UP000812287">
    <property type="component" value="Unassembled WGS sequence"/>
</dbReference>
<sequence>MPQAVFQSNGSSVPPNSVATSWSTAAWGYRTTFAVLGTNATFCENAFSADEFFNPTNSSPPFFQIFDALFINVLGGSLTEEVFFCREIQPTPIVGPFGFPLFIVKCLAIATIFFSSPVVPQSFTTIRVKTEIVVY</sequence>
<reference evidence="1" key="1">
    <citation type="submission" date="2020-11" db="EMBL/GenBank/DDBJ databases">
        <title>Adaptations for nitrogen fixation in a non-lichenized fungal sporocarp promotes dispersal by wood-feeding termites.</title>
        <authorList>
            <consortium name="DOE Joint Genome Institute"/>
            <person name="Koch R.A."/>
            <person name="Yoon G."/>
            <person name="Arayal U."/>
            <person name="Lail K."/>
            <person name="Amirebrahimi M."/>
            <person name="Labutti K."/>
            <person name="Lipzen A."/>
            <person name="Riley R."/>
            <person name="Barry K."/>
            <person name="Henrissat B."/>
            <person name="Grigoriev I.V."/>
            <person name="Herr J.R."/>
            <person name="Aime M.C."/>
        </authorList>
    </citation>
    <scope>NUCLEOTIDE SEQUENCE</scope>
    <source>
        <strain evidence="1">MCA 3950</strain>
    </source>
</reference>
<protein>
    <submittedName>
        <fullName evidence="1">Uncharacterized protein</fullName>
    </submittedName>
</protein>
<proteinExistence type="predicted"/>
<gene>
    <name evidence="1" type="ORF">BT62DRAFT_1005769</name>
</gene>
<evidence type="ECO:0000313" key="1">
    <source>
        <dbReference type="EMBL" id="KAG7446473.1"/>
    </source>
</evidence>
<name>A0A9P7VS75_9AGAR</name>
<dbReference type="RefSeq" id="XP_043039973.1">
    <property type="nucleotide sequence ID" value="XM_043177181.1"/>
</dbReference>
<dbReference type="EMBL" id="MU250534">
    <property type="protein sequence ID" value="KAG7446473.1"/>
    <property type="molecule type" value="Genomic_DNA"/>
</dbReference>
<evidence type="ECO:0000313" key="2">
    <source>
        <dbReference type="Proteomes" id="UP000812287"/>
    </source>
</evidence>
<dbReference type="GeneID" id="66099468"/>
<organism evidence="1 2">
    <name type="scientific">Guyanagaster necrorhizus</name>
    <dbReference type="NCBI Taxonomy" id="856835"/>
    <lineage>
        <taxon>Eukaryota</taxon>
        <taxon>Fungi</taxon>
        <taxon>Dikarya</taxon>
        <taxon>Basidiomycota</taxon>
        <taxon>Agaricomycotina</taxon>
        <taxon>Agaricomycetes</taxon>
        <taxon>Agaricomycetidae</taxon>
        <taxon>Agaricales</taxon>
        <taxon>Marasmiineae</taxon>
        <taxon>Physalacriaceae</taxon>
        <taxon>Guyanagaster</taxon>
    </lineage>
</organism>
<accession>A0A9P7VS75</accession>
<keyword evidence="2" id="KW-1185">Reference proteome</keyword>
<dbReference type="AlphaFoldDB" id="A0A9P7VS75"/>